<keyword evidence="6 7" id="KW-0472">Membrane</keyword>
<reference evidence="9" key="2">
    <citation type="submission" date="2015-05" db="EMBL/GenBank/DDBJ databases">
        <title>Complete genome sequence of Corynebacterium mustelae DSM 45274, isolated from various tissues of a male ferret with lethal sepsis.</title>
        <authorList>
            <person name="Ruckert C."/>
            <person name="Albersmeier A."/>
            <person name="Winkler A."/>
            <person name="Tauch A."/>
        </authorList>
    </citation>
    <scope>NUCLEOTIDE SEQUENCE [LARGE SCALE GENOMIC DNA]</scope>
    <source>
        <strain evidence="9">DSM 45274</strain>
    </source>
</reference>
<evidence type="ECO:0000256" key="2">
    <source>
        <dbReference type="ARBA" id="ARBA00006679"/>
    </source>
</evidence>
<dbReference type="PANTHER" id="PTHR33452">
    <property type="entry name" value="OXIDOREDUCTASE CATD-RELATED"/>
    <property type="match status" value="1"/>
</dbReference>
<name>A0A0G3H2K5_9CORY</name>
<dbReference type="RefSeq" id="WP_047261576.1">
    <property type="nucleotide sequence ID" value="NZ_CP011542.1"/>
</dbReference>
<feature type="transmembrane region" description="Helical" evidence="7">
    <location>
        <begin position="107"/>
        <end position="128"/>
    </location>
</feature>
<dbReference type="GO" id="GO:0005886">
    <property type="term" value="C:plasma membrane"/>
    <property type="evidence" value="ECO:0007669"/>
    <property type="project" value="UniProtKB-SubCell"/>
</dbReference>
<evidence type="ECO:0000313" key="9">
    <source>
        <dbReference type="Proteomes" id="UP000035199"/>
    </source>
</evidence>
<feature type="transmembrane region" description="Helical" evidence="7">
    <location>
        <begin position="52"/>
        <end position="73"/>
    </location>
</feature>
<dbReference type="OrthoDB" id="1122432at2"/>
<dbReference type="PANTHER" id="PTHR33452:SF1">
    <property type="entry name" value="INNER MEMBRANE PROTEIN YPHA-RELATED"/>
    <property type="match status" value="1"/>
</dbReference>
<dbReference type="InterPro" id="IPR051907">
    <property type="entry name" value="DoxX-like_oxidoreductase"/>
</dbReference>
<dbReference type="AlphaFoldDB" id="A0A0G3H2K5"/>
<feature type="transmembrane region" description="Helical" evidence="7">
    <location>
        <begin position="12"/>
        <end position="32"/>
    </location>
</feature>
<accession>A0A0G3H2K5</accession>
<evidence type="ECO:0000256" key="5">
    <source>
        <dbReference type="ARBA" id="ARBA00022989"/>
    </source>
</evidence>
<evidence type="ECO:0000256" key="1">
    <source>
        <dbReference type="ARBA" id="ARBA00004651"/>
    </source>
</evidence>
<protein>
    <submittedName>
        <fullName evidence="8">Putative membrane protein</fullName>
    </submittedName>
</protein>
<dbReference type="Pfam" id="PF07681">
    <property type="entry name" value="DoxX"/>
    <property type="match status" value="1"/>
</dbReference>
<evidence type="ECO:0000313" key="8">
    <source>
        <dbReference type="EMBL" id="AKK05347.1"/>
    </source>
</evidence>
<dbReference type="STRING" id="571915.CMUST_05045"/>
<keyword evidence="4 7" id="KW-0812">Transmembrane</keyword>
<gene>
    <name evidence="8" type="ORF">CMUST_05045</name>
</gene>
<evidence type="ECO:0000256" key="6">
    <source>
        <dbReference type="ARBA" id="ARBA00023136"/>
    </source>
</evidence>
<comment type="subcellular location">
    <subcellularLocation>
        <location evidence="1">Cell membrane</location>
        <topology evidence="1">Multi-pass membrane protein</topology>
    </subcellularLocation>
</comment>
<organism evidence="8 9">
    <name type="scientific">Corynebacterium mustelae</name>
    <dbReference type="NCBI Taxonomy" id="571915"/>
    <lineage>
        <taxon>Bacteria</taxon>
        <taxon>Bacillati</taxon>
        <taxon>Actinomycetota</taxon>
        <taxon>Actinomycetes</taxon>
        <taxon>Mycobacteriales</taxon>
        <taxon>Corynebacteriaceae</taxon>
        <taxon>Corynebacterium</taxon>
    </lineage>
</organism>
<reference evidence="8 9" key="1">
    <citation type="journal article" date="2015" name="Genome Announc.">
        <title>Complete Genome Sequence of the Type Strain Corynebacterium mustelae DSM 45274, Isolated from Various Tissues of a Male Ferret with Lethal Sepsis.</title>
        <authorList>
            <person name="Ruckert C."/>
            <person name="Eimer J."/>
            <person name="Winkler A."/>
            <person name="Tauch A."/>
        </authorList>
    </citation>
    <scope>NUCLEOTIDE SEQUENCE [LARGE SCALE GENOMIC DNA]</scope>
    <source>
        <strain evidence="8 9">DSM 45274</strain>
    </source>
</reference>
<keyword evidence="5 7" id="KW-1133">Transmembrane helix</keyword>
<dbReference type="InterPro" id="IPR032808">
    <property type="entry name" value="DoxX"/>
</dbReference>
<dbReference type="PATRIC" id="fig|571915.4.peg.1069"/>
<keyword evidence="9" id="KW-1185">Reference proteome</keyword>
<sequence length="138" mass="14624">MDKPVVRDATLLIFRTVLGVVFVAHGCKKFMIDGMVETTGQFSALGIPQPKLSAYLSAVGEIVGGAFIVVGFLTTLVAGALALMMLAALYFVHLDSGFFVTSGGFEYVLVLVSGLFMIVVFGSGRASVDAILQRNDQL</sequence>
<proteinExistence type="inferred from homology"/>
<dbReference type="Proteomes" id="UP000035199">
    <property type="component" value="Chromosome"/>
</dbReference>
<comment type="similarity">
    <text evidence="2">Belongs to the DoxX family.</text>
</comment>
<dbReference type="EMBL" id="CP011542">
    <property type="protein sequence ID" value="AKK05347.1"/>
    <property type="molecule type" value="Genomic_DNA"/>
</dbReference>
<evidence type="ECO:0000256" key="7">
    <source>
        <dbReference type="SAM" id="Phobius"/>
    </source>
</evidence>
<keyword evidence="3" id="KW-1003">Cell membrane</keyword>
<dbReference type="KEGG" id="cmv:CMUST_05045"/>
<evidence type="ECO:0000256" key="4">
    <source>
        <dbReference type="ARBA" id="ARBA00022692"/>
    </source>
</evidence>
<evidence type="ECO:0000256" key="3">
    <source>
        <dbReference type="ARBA" id="ARBA00022475"/>
    </source>
</evidence>